<evidence type="ECO:0000313" key="1">
    <source>
        <dbReference type="EMBL" id="KLC08363.1"/>
    </source>
</evidence>
<proteinExistence type="predicted"/>
<evidence type="ECO:0000313" key="2">
    <source>
        <dbReference type="Proteomes" id="UP000035369"/>
    </source>
</evidence>
<accession>A0ABR5EVQ5</accession>
<protein>
    <recommendedName>
        <fullName evidence="3">Histidine phosphatase family protein</fullName>
    </recommendedName>
</protein>
<organism evidence="1 2">
    <name type="scientific">Xanthomonas perforans</name>
    <dbReference type="NCBI Taxonomy" id="442694"/>
    <lineage>
        <taxon>Bacteria</taxon>
        <taxon>Pseudomonadati</taxon>
        <taxon>Pseudomonadota</taxon>
        <taxon>Gammaproteobacteria</taxon>
        <taxon>Lysobacterales</taxon>
        <taxon>Lysobacteraceae</taxon>
        <taxon>Xanthomonas</taxon>
    </lineage>
</organism>
<reference evidence="1 2" key="1">
    <citation type="submission" date="2015-02" db="EMBL/GenBank/DDBJ databases">
        <title>Whole genome sequencing of multiple isolates of three species of pepper and tomato-infecting xanthomonads reveals genetic diversity in field strains and pinpoints effectors responsible for host specificity.</title>
        <authorList>
            <person name="Schwartz A."/>
            <person name="Dahlbeck D."/>
            <person name="Staskawicz B."/>
            <person name="Bart R."/>
            <person name="Potnis N."/>
            <person name="Minsavage G."/>
            <person name="Timilsina S."/>
            <person name="Goss E."/>
            <person name="Jones J."/>
            <person name="Vallad G."/>
            <person name="Barak J."/>
            <person name="Miller S."/>
            <person name="Ritchie D."/>
            <person name="Martins J.Jr."/>
            <person name="Patane J.S."/>
            <person name="Setubal J.C."/>
        </authorList>
    </citation>
    <scope>NUCLEOTIDE SEQUENCE [LARGE SCALE GENOMIC DNA]</scope>
    <source>
        <strain evidence="1 2">Xp3-15</strain>
    </source>
</reference>
<evidence type="ECO:0008006" key="3">
    <source>
        <dbReference type="Google" id="ProtNLM"/>
    </source>
</evidence>
<name>A0ABR5EVQ5_XANPE</name>
<sequence length="59" mass="6356">MYPNKAACVFIRHAACASDAENGPYIVASSRQIGADGALEAGAYKWYARLRAPTAPAWR</sequence>
<keyword evidence="2" id="KW-1185">Reference proteome</keyword>
<comment type="caution">
    <text evidence="1">The sequence shown here is derived from an EMBL/GenBank/DDBJ whole genome shotgun (WGS) entry which is preliminary data.</text>
</comment>
<dbReference type="EMBL" id="JZUY01000034">
    <property type="protein sequence ID" value="KLC08363.1"/>
    <property type="molecule type" value="Genomic_DNA"/>
</dbReference>
<dbReference type="Proteomes" id="UP000035369">
    <property type="component" value="Unassembled WGS sequence"/>
</dbReference>
<gene>
    <name evidence="1" type="ORF">XP315_04385</name>
</gene>